<reference evidence="1" key="2">
    <citation type="submission" date="2020-11" db="EMBL/GenBank/DDBJ databases">
        <authorList>
            <person name="McCartney M.A."/>
            <person name="Auch B."/>
            <person name="Kono T."/>
            <person name="Mallez S."/>
            <person name="Becker A."/>
            <person name="Gohl D.M."/>
            <person name="Silverstein K.A.T."/>
            <person name="Koren S."/>
            <person name="Bechman K.B."/>
            <person name="Herman A."/>
            <person name="Abrahante J.E."/>
            <person name="Garbe J."/>
        </authorList>
    </citation>
    <scope>NUCLEOTIDE SEQUENCE</scope>
    <source>
        <strain evidence="1">Duluth1</strain>
        <tissue evidence="1">Whole animal</tissue>
    </source>
</reference>
<accession>A0A9D4R0F4</accession>
<evidence type="ECO:0000313" key="1">
    <source>
        <dbReference type="EMBL" id="KAH3849568.1"/>
    </source>
</evidence>
<dbReference type="AlphaFoldDB" id="A0A9D4R0F4"/>
<sequence>MVCQDYCCTEETPQSYVFEGQQHIEYLPFLCAEFVFHEVIPGFVAVLESHRRKAHVKCRSINIYTLILQITQCIVEHMSVHTTSGLQCIVFQTFPTSDGAQGNTENSVALAFGIYLFFSDFRAASVIVTLPWPISMRCRIHQ</sequence>
<comment type="caution">
    <text evidence="1">The sequence shown here is derived from an EMBL/GenBank/DDBJ whole genome shotgun (WGS) entry which is preliminary data.</text>
</comment>
<protein>
    <submittedName>
        <fullName evidence="1">Uncharacterized protein</fullName>
    </submittedName>
</protein>
<name>A0A9D4R0F4_DREPO</name>
<organism evidence="1 2">
    <name type="scientific">Dreissena polymorpha</name>
    <name type="common">Zebra mussel</name>
    <name type="synonym">Mytilus polymorpha</name>
    <dbReference type="NCBI Taxonomy" id="45954"/>
    <lineage>
        <taxon>Eukaryota</taxon>
        <taxon>Metazoa</taxon>
        <taxon>Spiralia</taxon>
        <taxon>Lophotrochozoa</taxon>
        <taxon>Mollusca</taxon>
        <taxon>Bivalvia</taxon>
        <taxon>Autobranchia</taxon>
        <taxon>Heteroconchia</taxon>
        <taxon>Euheterodonta</taxon>
        <taxon>Imparidentia</taxon>
        <taxon>Neoheterodontei</taxon>
        <taxon>Myida</taxon>
        <taxon>Dreissenoidea</taxon>
        <taxon>Dreissenidae</taxon>
        <taxon>Dreissena</taxon>
    </lineage>
</organism>
<dbReference type="EMBL" id="JAIWYP010000003">
    <property type="protein sequence ID" value="KAH3849568.1"/>
    <property type="molecule type" value="Genomic_DNA"/>
</dbReference>
<dbReference type="Proteomes" id="UP000828390">
    <property type="component" value="Unassembled WGS sequence"/>
</dbReference>
<proteinExistence type="predicted"/>
<keyword evidence="2" id="KW-1185">Reference proteome</keyword>
<gene>
    <name evidence="1" type="ORF">DPMN_091971</name>
</gene>
<evidence type="ECO:0000313" key="2">
    <source>
        <dbReference type="Proteomes" id="UP000828390"/>
    </source>
</evidence>
<reference evidence="1" key="1">
    <citation type="journal article" date="2019" name="bioRxiv">
        <title>The Genome of the Zebra Mussel, Dreissena polymorpha: A Resource for Invasive Species Research.</title>
        <authorList>
            <person name="McCartney M.A."/>
            <person name="Auch B."/>
            <person name="Kono T."/>
            <person name="Mallez S."/>
            <person name="Zhang Y."/>
            <person name="Obille A."/>
            <person name="Becker A."/>
            <person name="Abrahante J.E."/>
            <person name="Garbe J."/>
            <person name="Badalamenti J.P."/>
            <person name="Herman A."/>
            <person name="Mangelson H."/>
            <person name="Liachko I."/>
            <person name="Sullivan S."/>
            <person name="Sone E.D."/>
            <person name="Koren S."/>
            <person name="Silverstein K.A.T."/>
            <person name="Beckman K.B."/>
            <person name="Gohl D.M."/>
        </authorList>
    </citation>
    <scope>NUCLEOTIDE SEQUENCE</scope>
    <source>
        <strain evidence="1">Duluth1</strain>
        <tissue evidence="1">Whole animal</tissue>
    </source>
</reference>